<sequence length="88" mass="10410">MKEFRNHTQNGKPIAEYHDEFQRLAHYSPDDVNTKKKKIVWFVEGLDEPIKYKLTGVDYKDMNADRVKRIADEERGILEARKFPMTAP</sequence>
<dbReference type="InterPro" id="IPR005162">
    <property type="entry name" value="Retrotrans_gag_dom"/>
</dbReference>
<evidence type="ECO:0000313" key="2">
    <source>
        <dbReference type="EMBL" id="KAF0916021.1"/>
    </source>
</evidence>
<gene>
    <name evidence="2" type="ORF">E2562_000651</name>
</gene>
<organism evidence="2 3">
    <name type="scientific">Oryza meyeriana var. granulata</name>
    <dbReference type="NCBI Taxonomy" id="110450"/>
    <lineage>
        <taxon>Eukaryota</taxon>
        <taxon>Viridiplantae</taxon>
        <taxon>Streptophyta</taxon>
        <taxon>Embryophyta</taxon>
        <taxon>Tracheophyta</taxon>
        <taxon>Spermatophyta</taxon>
        <taxon>Magnoliopsida</taxon>
        <taxon>Liliopsida</taxon>
        <taxon>Poales</taxon>
        <taxon>Poaceae</taxon>
        <taxon>BOP clade</taxon>
        <taxon>Oryzoideae</taxon>
        <taxon>Oryzeae</taxon>
        <taxon>Oryzinae</taxon>
        <taxon>Oryza</taxon>
        <taxon>Oryza meyeriana</taxon>
    </lineage>
</organism>
<feature type="domain" description="Retrotransposon gag" evidence="1">
    <location>
        <begin position="2"/>
        <end position="48"/>
    </location>
</feature>
<evidence type="ECO:0000313" key="3">
    <source>
        <dbReference type="Proteomes" id="UP000479710"/>
    </source>
</evidence>
<reference evidence="2 3" key="1">
    <citation type="submission" date="2019-11" db="EMBL/GenBank/DDBJ databases">
        <title>Whole genome sequence of Oryza granulata.</title>
        <authorList>
            <person name="Li W."/>
        </authorList>
    </citation>
    <scope>NUCLEOTIDE SEQUENCE [LARGE SCALE GENOMIC DNA]</scope>
    <source>
        <strain evidence="3">cv. Menghai</strain>
        <tissue evidence="2">Leaf</tissue>
    </source>
</reference>
<dbReference type="EMBL" id="SPHZ02000005">
    <property type="protein sequence ID" value="KAF0916021.1"/>
    <property type="molecule type" value="Genomic_DNA"/>
</dbReference>
<proteinExistence type="predicted"/>
<evidence type="ECO:0000259" key="1">
    <source>
        <dbReference type="Pfam" id="PF03732"/>
    </source>
</evidence>
<dbReference type="AlphaFoldDB" id="A0A6G1DUE4"/>
<dbReference type="Pfam" id="PF03732">
    <property type="entry name" value="Retrotrans_gag"/>
    <property type="match status" value="1"/>
</dbReference>
<dbReference type="OrthoDB" id="786614at2759"/>
<protein>
    <recommendedName>
        <fullName evidence="1">Retrotransposon gag domain-containing protein</fullName>
    </recommendedName>
</protein>
<keyword evidence="3" id="KW-1185">Reference proteome</keyword>
<name>A0A6G1DUE4_9ORYZ</name>
<accession>A0A6G1DUE4</accession>
<comment type="caution">
    <text evidence="2">The sequence shown here is derived from an EMBL/GenBank/DDBJ whole genome shotgun (WGS) entry which is preliminary data.</text>
</comment>
<dbReference type="Proteomes" id="UP000479710">
    <property type="component" value="Unassembled WGS sequence"/>
</dbReference>